<sequence>MKKLVVSRAAFDVLKEFRTDNKAFPLDGLLNMGLITNSILIQEDLSSEGEHLVLRYLLGDPDVALLTEKETHRVAIGDVVTLSTGEKIVLDESVTFTGHTKG</sequence>
<reference evidence="1 2" key="1">
    <citation type="submission" date="2023-09" db="EMBL/GenBank/DDBJ databases">
        <title>Streptomyces sp. nov.: A antagonism against Alternaria gaisen Producing Streptochlin, Isolated from Tamarix root soil.</title>
        <authorList>
            <person name="Chen Y."/>
        </authorList>
    </citation>
    <scope>NUCLEOTIDE SEQUENCE [LARGE SCALE GENOMIC DNA]</scope>
    <source>
        <strain evidence="1 2">TRM76323</strain>
    </source>
</reference>
<comment type="caution">
    <text evidence="1">The sequence shown here is derived from an EMBL/GenBank/DDBJ whole genome shotgun (WGS) entry which is preliminary data.</text>
</comment>
<protein>
    <submittedName>
        <fullName evidence="1">Uncharacterized protein</fullName>
    </submittedName>
</protein>
<evidence type="ECO:0000313" key="1">
    <source>
        <dbReference type="EMBL" id="MDT9683468.1"/>
    </source>
</evidence>
<name>A0ABU3QL23_9ACTN</name>
<gene>
    <name evidence="1" type="ORF">RND61_15575</name>
</gene>
<dbReference type="RefSeq" id="WP_315878542.1">
    <property type="nucleotide sequence ID" value="NZ_JAWCTQ010000016.1"/>
</dbReference>
<dbReference type="Proteomes" id="UP001250181">
    <property type="component" value="Unassembled WGS sequence"/>
</dbReference>
<dbReference type="EMBL" id="JAWCTQ010000016">
    <property type="protein sequence ID" value="MDT9683468.1"/>
    <property type="molecule type" value="Genomic_DNA"/>
</dbReference>
<organism evidence="1 2">
    <name type="scientific">Streptomyces tamarix</name>
    <dbReference type="NCBI Taxonomy" id="3078565"/>
    <lineage>
        <taxon>Bacteria</taxon>
        <taxon>Bacillati</taxon>
        <taxon>Actinomycetota</taxon>
        <taxon>Actinomycetes</taxon>
        <taxon>Kitasatosporales</taxon>
        <taxon>Streptomycetaceae</taxon>
        <taxon>Streptomyces</taxon>
    </lineage>
</organism>
<accession>A0ABU3QL23</accession>
<proteinExistence type="predicted"/>
<evidence type="ECO:0000313" key="2">
    <source>
        <dbReference type="Proteomes" id="UP001250181"/>
    </source>
</evidence>
<keyword evidence="2" id="KW-1185">Reference proteome</keyword>